<keyword evidence="2" id="KW-1185">Reference proteome</keyword>
<protein>
    <submittedName>
        <fullName evidence="1">Uncharacterized protein</fullName>
    </submittedName>
</protein>
<dbReference type="Proteomes" id="UP000325577">
    <property type="component" value="Linkage Group LG7"/>
</dbReference>
<dbReference type="EMBL" id="CM018050">
    <property type="protein sequence ID" value="KAA8518053.1"/>
    <property type="molecule type" value="Genomic_DNA"/>
</dbReference>
<evidence type="ECO:0000313" key="1">
    <source>
        <dbReference type="EMBL" id="KAA8518053.1"/>
    </source>
</evidence>
<reference evidence="1 2" key="1">
    <citation type="submission" date="2019-09" db="EMBL/GenBank/DDBJ databases">
        <title>A chromosome-level genome assembly of the Chinese tupelo Nyssa sinensis.</title>
        <authorList>
            <person name="Yang X."/>
            <person name="Kang M."/>
            <person name="Yang Y."/>
            <person name="Xiong H."/>
            <person name="Wang M."/>
            <person name="Zhang Z."/>
            <person name="Wang Z."/>
            <person name="Wu H."/>
            <person name="Ma T."/>
            <person name="Liu J."/>
            <person name="Xi Z."/>
        </authorList>
    </citation>
    <scope>NUCLEOTIDE SEQUENCE [LARGE SCALE GENOMIC DNA]</scope>
    <source>
        <strain evidence="1">J267</strain>
        <tissue evidence="1">Leaf</tissue>
    </source>
</reference>
<dbReference type="AlphaFoldDB" id="A0A5J4ZH92"/>
<name>A0A5J4ZH92_9ASTE</name>
<organism evidence="1 2">
    <name type="scientific">Nyssa sinensis</name>
    <dbReference type="NCBI Taxonomy" id="561372"/>
    <lineage>
        <taxon>Eukaryota</taxon>
        <taxon>Viridiplantae</taxon>
        <taxon>Streptophyta</taxon>
        <taxon>Embryophyta</taxon>
        <taxon>Tracheophyta</taxon>
        <taxon>Spermatophyta</taxon>
        <taxon>Magnoliopsida</taxon>
        <taxon>eudicotyledons</taxon>
        <taxon>Gunneridae</taxon>
        <taxon>Pentapetalae</taxon>
        <taxon>asterids</taxon>
        <taxon>Cornales</taxon>
        <taxon>Nyssaceae</taxon>
        <taxon>Nyssa</taxon>
    </lineage>
</organism>
<accession>A0A5J4ZH92</accession>
<proteinExistence type="predicted"/>
<gene>
    <name evidence="1" type="ORF">F0562_015527</name>
</gene>
<sequence length="220" mass="24826">MAIVAKWVALADESSSERTESKGLSQCIKVVLPTTMDLLEFFYDHNVDNLESSFPLRAQWGKSMTPFAQGVNNPPLPIMEDDLKMAWNLSWNCMLRELVQHEVNKLKGQILELMSDFSITEIAALATKKMHVIEVKANMTIVKKEKDKILKLGVQFVNDGCNICLMKLAKAIPEFNPDVLEDIELEDEEEVAGEASGQRSLKEIPLNLPAFLILFLKNMM</sequence>
<evidence type="ECO:0000313" key="2">
    <source>
        <dbReference type="Proteomes" id="UP000325577"/>
    </source>
</evidence>